<reference evidence="1" key="2">
    <citation type="submission" date="2014-06" db="EMBL/GenBank/DDBJ databases">
        <authorList>
            <person name="Aslett M."/>
        </authorList>
    </citation>
    <scope>NUCLEOTIDE SEQUENCE</scope>
</reference>
<name>A0A068X378_ECHGR</name>
<dbReference type="AlphaFoldDB" id="A0A068X378"/>
<evidence type="ECO:0000313" key="3">
    <source>
        <dbReference type="WBParaSite" id="EgrG_000333900"/>
    </source>
</evidence>
<dbReference type="WBParaSite" id="EgrG_000333900">
    <property type="protein sequence ID" value="EgrG_000333900"/>
    <property type="gene ID" value="EgrG_000333900"/>
</dbReference>
<dbReference type="Proteomes" id="UP000492820">
    <property type="component" value="Unassembled WGS sequence"/>
</dbReference>
<gene>
    <name evidence="3" type="primary">EGR_05197</name>
    <name evidence="1" type="ORF">EgrG_000333900</name>
</gene>
<reference evidence="1 2" key="1">
    <citation type="journal article" date="2013" name="Nature">
        <title>The genomes of four tapeworm species reveal adaptations to parasitism.</title>
        <authorList>
            <person name="Tsai I.J."/>
            <person name="Zarowiecki M."/>
            <person name="Holroyd N."/>
            <person name="Garciarrubio A."/>
            <person name="Sanchez-Flores A."/>
            <person name="Brooks K.L."/>
            <person name="Tracey A."/>
            <person name="Bobes R.J."/>
            <person name="Fragoso G."/>
            <person name="Sciutto E."/>
            <person name="Aslett M."/>
            <person name="Beasley H."/>
            <person name="Bennett H.M."/>
            <person name="Cai J."/>
            <person name="Camicia F."/>
            <person name="Clark R."/>
            <person name="Cucher M."/>
            <person name="De Silva N."/>
            <person name="Day T.A."/>
            <person name="Deplazes P."/>
            <person name="Estrada K."/>
            <person name="Fernandez C."/>
            <person name="Holland P.W."/>
            <person name="Hou J."/>
            <person name="Hu S."/>
            <person name="Huckvale T."/>
            <person name="Hung S.S."/>
            <person name="Kamenetzky L."/>
            <person name="Keane J.A."/>
            <person name="Kiss F."/>
            <person name="Koziol U."/>
            <person name="Lambert O."/>
            <person name="Liu K."/>
            <person name="Luo X."/>
            <person name="Luo Y."/>
            <person name="Macchiaroli N."/>
            <person name="Nichol S."/>
            <person name="Paps J."/>
            <person name="Parkinson J."/>
            <person name="Pouchkina-Stantcheva N."/>
            <person name="Riddiford N."/>
            <person name="Rosenzvit M."/>
            <person name="Salinas G."/>
            <person name="Wasmuth J.D."/>
            <person name="Zamanian M."/>
            <person name="Zheng Y."/>
            <person name="Cai X."/>
            <person name="Soberon X."/>
            <person name="Olson P.D."/>
            <person name="Laclette J.P."/>
            <person name="Brehm K."/>
            <person name="Berriman M."/>
            <person name="Garciarrubio A."/>
            <person name="Bobes R.J."/>
            <person name="Fragoso G."/>
            <person name="Sanchez-Flores A."/>
            <person name="Estrada K."/>
            <person name="Cevallos M.A."/>
            <person name="Morett E."/>
            <person name="Gonzalez V."/>
            <person name="Portillo T."/>
            <person name="Ochoa-Leyva A."/>
            <person name="Jose M.V."/>
            <person name="Sciutto E."/>
            <person name="Landa A."/>
            <person name="Jimenez L."/>
            <person name="Valdes V."/>
            <person name="Carrero J.C."/>
            <person name="Larralde C."/>
            <person name="Morales-Montor J."/>
            <person name="Limon-Lason J."/>
            <person name="Soberon X."/>
            <person name="Laclette J.P."/>
        </authorList>
    </citation>
    <scope>NUCLEOTIDE SEQUENCE [LARGE SCALE GENOMIC DNA]</scope>
</reference>
<organism evidence="1">
    <name type="scientific">Echinococcus granulosus</name>
    <name type="common">Hydatid tapeworm</name>
    <dbReference type="NCBI Taxonomy" id="6210"/>
    <lineage>
        <taxon>Eukaryota</taxon>
        <taxon>Metazoa</taxon>
        <taxon>Spiralia</taxon>
        <taxon>Lophotrochozoa</taxon>
        <taxon>Platyhelminthes</taxon>
        <taxon>Cestoda</taxon>
        <taxon>Eucestoda</taxon>
        <taxon>Cyclophyllidea</taxon>
        <taxon>Taeniidae</taxon>
        <taxon>Echinococcus</taxon>
        <taxon>Echinococcus granulosus group</taxon>
    </lineage>
</organism>
<dbReference type="OrthoDB" id="6237780at2759"/>
<protein>
    <submittedName>
        <fullName evidence="1 3">Expressed conserved protein</fullName>
    </submittedName>
</protein>
<sequence length="350" mass="39898">MHSMSQQGLMVSSLPSPITYNICQCLSSLEIVNACTAISKWKWIIFTPRVQNLLRRHMNRSAWLDRRLCELTSKQTSLSADYICQMVRYHSMQTDLFDRNFSEFAPVMTMQTFYCLILGPAVDAIGFLDSFYTTLIRLMDTNSKGKLFSHPVGWTGNGISIRIPVEGNTTSGDLLIEVSTLHARFKADRERQSSRVKDSFIVTSGHLTRQASSMIEVNDFVFYLVDAPQSHTSWDEIRCELTAISRSLSSKQTLVVISVCAASSVEDKEFDCVSEIARNLGGADRGPLAAAATNWRVWCLKHTNSHYLNLNEIFQWTCFDIFFKRVQEHRQVLCNSTTFSSIWDMLSKWF</sequence>
<evidence type="ECO:0000313" key="2">
    <source>
        <dbReference type="Proteomes" id="UP000492820"/>
    </source>
</evidence>
<dbReference type="EMBL" id="LK028606">
    <property type="protein sequence ID" value="CDS24446.1"/>
    <property type="molecule type" value="Genomic_DNA"/>
</dbReference>
<reference evidence="3" key="3">
    <citation type="submission" date="2020-10" db="UniProtKB">
        <authorList>
            <consortium name="WormBaseParasite"/>
        </authorList>
    </citation>
    <scope>IDENTIFICATION</scope>
</reference>
<evidence type="ECO:0000313" key="1">
    <source>
        <dbReference type="EMBL" id="CDS24446.1"/>
    </source>
</evidence>
<proteinExistence type="predicted"/>
<accession>A0A068X378</accession>